<sequence>MQPIKTNKGFTAYELEYLALIPYGAENARTRANIARGLGLDPTKKTDMRAFDELTASCREKGLPICASKRAPFGLYFPNSKDERVKATAHFKAEIIKYKKWVKVLENEPVPQATGGITC</sequence>
<proteinExistence type="predicted"/>
<reference evidence="1 2" key="1">
    <citation type="submission" date="2016-03" db="EMBL/GenBank/DDBJ databases">
        <title>Sequencing of Lactobacillus Species from Commercial Turkeys.</title>
        <authorList>
            <person name="Johnson T.J."/>
            <person name="Youmans B.P."/>
            <person name="Case K.A."/>
        </authorList>
    </citation>
    <scope>NUCLEOTIDE SEQUENCE [LARGE SCALE GENOMIC DNA]</scope>
    <source>
        <strain evidence="1 2">UMNLA1</strain>
    </source>
</reference>
<organism evidence="1 2">
    <name type="scientific">Ligilactobacillus agilis</name>
    <dbReference type="NCBI Taxonomy" id="1601"/>
    <lineage>
        <taxon>Bacteria</taxon>
        <taxon>Bacillati</taxon>
        <taxon>Bacillota</taxon>
        <taxon>Bacilli</taxon>
        <taxon>Lactobacillales</taxon>
        <taxon>Lactobacillaceae</taxon>
        <taxon>Ligilactobacillus</taxon>
    </lineage>
</organism>
<evidence type="ECO:0000313" key="2">
    <source>
        <dbReference type="Proteomes" id="UP000215261"/>
    </source>
</evidence>
<dbReference type="RefSeq" id="WP_089144677.1">
    <property type="nucleotide sequence ID" value="NZ_BLAQ01000057.1"/>
</dbReference>
<name>A0A226RT84_9LACO</name>
<comment type="caution">
    <text evidence="1">The sequence shown here is derived from an EMBL/GenBank/DDBJ whole genome shotgun (WGS) entry which is preliminary data.</text>
</comment>
<accession>A0A226RT84</accession>
<dbReference type="AlphaFoldDB" id="A0A226RT84"/>
<gene>
    <name evidence="1" type="ORF">AYP69_00730</name>
</gene>
<protein>
    <submittedName>
        <fullName evidence="1">Uncharacterized protein</fullName>
    </submittedName>
</protein>
<dbReference type="EMBL" id="LUGO01000065">
    <property type="protein sequence ID" value="OXS39034.1"/>
    <property type="molecule type" value="Genomic_DNA"/>
</dbReference>
<evidence type="ECO:0000313" key="1">
    <source>
        <dbReference type="EMBL" id="OXS39034.1"/>
    </source>
</evidence>
<dbReference type="Proteomes" id="UP000215261">
    <property type="component" value="Unassembled WGS sequence"/>
</dbReference>